<keyword evidence="4" id="KW-1185">Reference proteome</keyword>
<accession>A0A2K2DB25</accession>
<dbReference type="Proteomes" id="UP000008810">
    <property type="component" value="Chromosome 2"/>
</dbReference>
<dbReference type="EMBL" id="CM000881">
    <property type="protein sequence ID" value="PNT71479.1"/>
    <property type="molecule type" value="Genomic_DNA"/>
</dbReference>
<evidence type="ECO:0000313" key="4">
    <source>
        <dbReference type="Proteomes" id="UP000008810"/>
    </source>
</evidence>
<dbReference type="AlphaFoldDB" id="A0A2K2DB25"/>
<evidence type="ECO:0000256" key="1">
    <source>
        <dbReference type="SAM" id="MobiDB-lite"/>
    </source>
</evidence>
<evidence type="ECO:0000313" key="2">
    <source>
        <dbReference type="EMBL" id="PNT71479.1"/>
    </source>
</evidence>
<gene>
    <name evidence="2" type="ORF">BRADI_2g28089v3</name>
</gene>
<name>A0A2K2DB25_BRADI</name>
<reference evidence="2" key="2">
    <citation type="submission" date="2017-06" db="EMBL/GenBank/DDBJ databases">
        <title>WGS assembly of Brachypodium distachyon.</title>
        <authorList>
            <consortium name="The International Brachypodium Initiative"/>
            <person name="Lucas S."/>
            <person name="Harmon-Smith M."/>
            <person name="Lail K."/>
            <person name="Tice H."/>
            <person name="Grimwood J."/>
            <person name="Bruce D."/>
            <person name="Barry K."/>
            <person name="Shu S."/>
            <person name="Lindquist E."/>
            <person name="Wang M."/>
            <person name="Pitluck S."/>
            <person name="Vogel J.P."/>
            <person name="Garvin D.F."/>
            <person name="Mockler T.C."/>
            <person name="Schmutz J."/>
            <person name="Rokhsar D."/>
            <person name="Bevan M.W."/>
        </authorList>
    </citation>
    <scope>NUCLEOTIDE SEQUENCE</scope>
    <source>
        <strain evidence="2">Bd21</strain>
    </source>
</reference>
<feature type="region of interest" description="Disordered" evidence="1">
    <location>
        <begin position="144"/>
        <end position="164"/>
    </location>
</feature>
<dbReference type="InParanoid" id="A0A2K2DB25"/>
<feature type="region of interest" description="Disordered" evidence="1">
    <location>
        <begin position="56"/>
        <end position="80"/>
    </location>
</feature>
<proteinExistence type="predicted"/>
<feature type="compositionally biased region" description="Low complexity" evidence="1">
    <location>
        <begin position="67"/>
        <end position="78"/>
    </location>
</feature>
<dbReference type="EnsemblPlants" id="PNT71479">
    <property type="protein sequence ID" value="PNT71479"/>
    <property type="gene ID" value="BRADI_2g28089v3"/>
</dbReference>
<reference evidence="3" key="3">
    <citation type="submission" date="2018-08" db="UniProtKB">
        <authorList>
            <consortium name="EnsemblPlants"/>
        </authorList>
    </citation>
    <scope>IDENTIFICATION</scope>
    <source>
        <strain evidence="3">cv. Bd21</strain>
    </source>
</reference>
<reference evidence="2 3" key="1">
    <citation type="journal article" date="2010" name="Nature">
        <title>Genome sequencing and analysis of the model grass Brachypodium distachyon.</title>
        <authorList>
            <consortium name="International Brachypodium Initiative"/>
        </authorList>
    </citation>
    <scope>NUCLEOTIDE SEQUENCE [LARGE SCALE GENOMIC DNA]</scope>
    <source>
        <strain evidence="2 3">Bd21</strain>
    </source>
</reference>
<organism evidence="2">
    <name type="scientific">Brachypodium distachyon</name>
    <name type="common">Purple false brome</name>
    <name type="synonym">Trachynia distachya</name>
    <dbReference type="NCBI Taxonomy" id="15368"/>
    <lineage>
        <taxon>Eukaryota</taxon>
        <taxon>Viridiplantae</taxon>
        <taxon>Streptophyta</taxon>
        <taxon>Embryophyta</taxon>
        <taxon>Tracheophyta</taxon>
        <taxon>Spermatophyta</taxon>
        <taxon>Magnoliopsida</taxon>
        <taxon>Liliopsida</taxon>
        <taxon>Poales</taxon>
        <taxon>Poaceae</taxon>
        <taxon>BOP clade</taxon>
        <taxon>Pooideae</taxon>
        <taxon>Stipodae</taxon>
        <taxon>Brachypodieae</taxon>
        <taxon>Brachypodium</taxon>
    </lineage>
</organism>
<evidence type="ECO:0000313" key="3">
    <source>
        <dbReference type="EnsemblPlants" id="PNT71479"/>
    </source>
</evidence>
<sequence>MEGRRILTICLLLRCHFDRPSVLRYVATSVTVHNFVWVAVPNFVCVLITAVCHRTRTDPHPSPPASPSSRPTAAPLPSGLGLSSAVRRSLPSLPLHDYPLPVAAPLGRVAVYAVPASSTQARGQPAYNDLAFPTRVDADSRLYAATDKMTRNPKRKLPASPARG</sequence>
<protein>
    <submittedName>
        <fullName evidence="2 3">Uncharacterized protein</fullName>
    </submittedName>
</protein>
<dbReference type="Gramene" id="PNT71479">
    <property type="protein sequence ID" value="PNT71479"/>
    <property type="gene ID" value="BRADI_2g28089v3"/>
</dbReference>